<keyword evidence="2" id="KW-1185">Reference proteome</keyword>
<dbReference type="Proteomes" id="UP000789525">
    <property type="component" value="Unassembled WGS sequence"/>
</dbReference>
<comment type="caution">
    <text evidence="1">The sequence shown here is derived from an EMBL/GenBank/DDBJ whole genome shotgun (WGS) entry which is preliminary data.</text>
</comment>
<evidence type="ECO:0000313" key="2">
    <source>
        <dbReference type="Proteomes" id="UP000789525"/>
    </source>
</evidence>
<gene>
    <name evidence="1" type="ORF">ACOLOM_LOCUS3616</name>
</gene>
<reference evidence="1" key="1">
    <citation type="submission" date="2021-06" db="EMBL/GenBank/DDBJ databases">
        <authorList>
            <person name="Kallberg Y."/>
            <person name="Tangrot J."/>
            <person name="Rosling A."/>
        </authorList>
    </citation>
    <scope>NUCLEOTIDE SEQUENCE</scope>
    <source>
        <strain evidence="1">CL356</strain>
    </source>
</reference>
<dbReference type="EMBL" id="CAJVPT010005447">
    <property type="protein sequence ID" value="CAG8520172.1"/>
    <property type="molecule type" value="Genomic_DNA"/>
</dbReference>
<protein>
    <submittedName>
        <fullName evidence="1">10077_t:CDS:1</fullName>
    </submittedName>
</protein>
<proteinExistence type="predicted"/>
<sequence>MTFNFGTSQGGFLFGNQQTTSATGGFSLQSTQGIASSNSLGGLKPQTSGGFAFGTDFNFGAASSSQGNSLLAPPAGNIGLKTNFGWNTASTSSSQPIFGGQSTQTGLTDENFRSGQFNITNITKATRFSDLPQEYQKSLAELDNHIQQQKRMMTSIGSMNLPNVKQQIQDVFNESRILFQKLAHLTNDLQSGQLYIGKLLTELDKHIGLVDNARRFYDAASQGQSNAVIQIGDNVFSKYYYDLIVLFEDRLQQYESIIDELERHFYWIYQNPERNDGKELFAFFIDLTALTEAMRNQHDSFMAITGKVALLHENVEKLRNQYLNYRRAKLLDNSNPFLGQGPQRTDAVPVLSIVESMSPRELAQTISRKPPTSQFQATIPFVKR</sequence>
<accession>A0ACA9LDJ6</accession>
<organism evidence="1 2">
    <name type="scientific">Acaulospora colombiana</name>
    <dbReference type="NCBI Taxonomy" id="27376"/>
    <lineage>
        <taxon>Eukaryota</taxon>
        <taxon>Fungi</taxon>
        <taxon>Fungi incertae sedis</taxon>
        <taxon>Mucoromycota</taxon>
        <taxon>Glomeromycotina</taxon>
        <taxon>Glomeromycetes</taxon>
        <taxon>Diversisporales</taxon>
        <taxon>Acaulosporaceae</taxon>
        <taxon>Acaulospora</taxon>
    </lineage>
</organism>
<name>A0ACA9LDJ6_9GLOM</name>
<evidence type="ECO:0000313" key="1">
    <source>
        <dbReference type="EMBL" id="CAG8520172.1"/>
    </source>
</evidence>